<dbReference type="EMBL" id="QWIL01003045">
    <property type="protein sequence ID" value="RMX91173.1"/>
    <property type="molecule type" value="Genomic_DNA"/>
</dbReference>
<dbReference type="InterPro" id="IPR049326">
    <property type="entry name" value="Rhodopsin_dom_fungi"/>
</dbReference>
<feature type="transmembrane region" description="Helical" evidence="6">
    <location>
        <begin position="231"/>
        <end position="256"/>
    </location>
</feature>
<evidence type="ECO:0000259" key="7">
    <source>
        <dbReference type="Pfam" id="PF20684"/>
    </source>
</evidence>
<keyword evidence="3 6" id="KW-1133">Transmembrane helix</keyword>
<evidence type="ECO:0000313" key="11">
    <source>
        <dbReference type="Proteomes" id="UP000281245"/>
    </source>
</evidence>
<comment type="subcellular location">
    <subcellularLocation>
        <location evidence="1">Membrane</location>
        <topology evidence="1">Multi-pass membrane protein</topology>
    </subcellularLocation>
</comment>
<name>A0A3M6XK26_HORWE</name>
<feature type="transmembrane region" description="Helical" evidence="6">
    <location>
        <begin position="268"/>
        <end position="286"/>
    </location>
</feature>
<evidence type="ECO:0000313" key="10">
    <source>
        <dbReference type="Proteomes" id="UP000271337"/>
    </source>
</evidence>
<feature type="transmembrane region" description="Helical" evidence="6">
    <location>
        <begin position="77"/>
        <end position="96"/>
    </location>
</feature>
<evidence type="ECO:0000256" key="2">
    <source>
        <dbReference type="ARBA" id="ARBA00022692"/>
    </source>
</evidence>
<comment type="caution">
    <text evidence="9">The sequence shown here is derived from an EMBL/GenBank/DDBJ whole genome shotgun (WGS) entry which is preliminary data.</text>
</comment>
<dbReference type="EMBL" id="QWIJ01002608">
    <property type="protein sequence ID" value="RMX71664.1"/>
    <property type="molecule type" value="Genomic_DNA"/>
</dbReference>
<dbReference type="Pfam" id="PF20684">
    <property type="entry name" value="Fung_rhodopsin"/>
    <property type="match status" value="2"/>
</dbReference>
<dbReference type="InterPro" id="IPR052337">
    <property type="entry name" value="SAT4-like"/>
</dbReference>
<feature type="transmembrane region" description="Helical" evidence="6">
    <location>
        <begin position="122"/>
        <end position="143"/>
    </location>
</feature>
<dbReference type="PANTHER" id="PTHR33048:SF167">
    <property type="entry name" value="INTEGRAL MEMBRANE PROTEIN"/>
    <property type="match status" value="1"/>
</dbReference>
<keyword evidence="2 6" id="KW-0812">Transmembrane</keyword>
<dbReference type="Proteomes" id="UP000281245">
    <property type="component" value="Unassembled WGS sequence"/>
</dbReference>
<organism evidence="9 10">
    <name type="scientific">Hortaea werneckii</name>
    <name type="common">Black yeast</name>
    <name type="synonym">Cladosporium werneckii</name>
    <dbReference type="NCBI Taxonomy" id="91943"/>
    <lineage>
        <taxon>Eukaryota</taxon>
        <taxon>Fungi</taxon>
        <taxon>Dikarya</taxon>
        <taxon>Ascomycota</taxon>
        <taxon>Pezizomycotina</taxon>
        <taxon>Dothideomycetes</taxon>
        <taxon>Dothideomycetidae</taxon>
        <taxon>Mycosphaerellales</taxon>
        <taxon>Teratosphaeriaceae</taxon>
        <taxon>Hortaea</taxon>
    </lineage>
</organism>
<feature type="transmembrane region" description="Helical" evidence="6">
    <location>
        <begin position="44"/>
        <end position="65"/>
    </location>
</feature>
<dbReference type="AlphaFoldDB" id="A0A3M6XK26"/>
<dbReference type="OrthoDB" id="5022096at2759"/>
<protein>
    <recommendedName>
        <fullName evidence="7">Rhodopsin domain-containing protein</fullName>
    </recommendedName>
</protein>
<evidence type="ECO:0000256" key="4">
    <source>
        <dbReference type="ARBA" id="ARBA00023136"/>
    </source>
</evidence>
<sequence length="482" mass="53113">MSRPARPKTRALHLHWNNFNDDMSASTEAPLPDGYCHANNHAEILGVTGSFFSAALLIVSLRFYVRSRVLQYVGADDYLMLVAMFMATATFTCFVGETRNGLGRHFPCLSDEDRSVLAHWQFFHNLSVMFGVVFVKISIAVFLMRLAPKPEWKRYLWGAIGKYMQGAGSCLGIILSTKKLKANGFEIVVFLVCFMIACAGTLIFSCTPVSASWNHSLQRLPSTRCFSAKTFSSIGLFNSIINILTDFIFAILPIPIVVKLKVNLRTKCTLVFVLSLGFVACAAGIAKAQTQTTFMDNPDPYWHDGFMVWNMVELCLGILAASLPALKPLFSSILASSATMLGMSSGGGYRSKSRAPHTGQSWQHPSTSHIIIDPQQPFPSYHLEDYTRGGGPPSYDDPPSFNKSRSAMTIAELGGAPPPRPKSYDVRITSCVVSDARAGGTEWDDEEPVVGGLRGRSDSEERLHHPVIHRTVEVSRTSEILR</sequence>
<keyword evidence="4 6" id="KW-0472">Membrane</keyword>
<feature type="transmembrane region" description="Helical" evidence="6">
    <location>
        <begin position="306"/>
        <end position="326"/>
    </location>
</feature>
<feature type="transmembrane region" description="Helical" evidence="6">
    <location>
        <begin position="187"/>
        <end position="211"/>
    </location>
</feature>
<dbReference type="Proteomes" id="UP000271337">
    <property type="component" value="Unassembled WGS sequence"/>
</dbReference>
<feature type="domain" description="Rhodopsin" evidence="7">
    <location>
        <begin position="61"/>
        <end position="161"/>
    </location>
</feature>
<evidence type="ECO:0000256" key="6">
    <source>
        <dbReference type="SAM" id="Phobius"/>
    </source>
</evidence>
<comment type="similarity">
    <text evidence="5">Belongs to the SAT4 family.</text>
</comment>
<dbReference type="VEuPathDB" id="FungiDB:BTJ68_00162"/>
<evidence type="ECO:0000313" key="8">
    <source>
        <dbReference type="EMBL" id="RMX71664.1"/>
    </source>
</evidence>
<evidence type="ECO:0000256" key="3">
    <source>
        <dbReference type="ARBA" id="ARBA00022989"/>
    </source>
</evidence>
<feature type="transmembrane region" description="Helical" evidence="6">
    <location>
        <begin position="155"/>
        <end position="175"/>
    </location>
</feature>
<evidence type="ECO:0000313" key="9">
    <source>
        <dbReference type="EMBL" id="RMX91173.1"/>
    </source>
</evidence>
<reference evidence="10 11" key="1">
    <citation type="journal article" date="2018" name="BMC Genomics">
        <title>Genomic evidence for intraspecific hybridization in a clonal and extremely halotolerant yeast.</title>
        <authorList>
            <person name="Gostincar C."/>
            <person name="Stajich J.E."/>
            <person name="Zupancic J."/>
            <person name="Zalar P."/>
            <person name="Gunde-Cimerman N."/>
        </authorList>
    </citation>
    <scope>NUCLEOTIDE SEQUENCE [LARGE SCALE GENOMIC DNA]</scope>
    <source>
        <strain evidence="8 11">EXF-6656</strain>
        <strain evidence="9 10">EXF-6669</strain>
    </source>
</reference>
<dbReference type="GO" id="GO:0016020">
    <property type="term" value="C:membrane"/>
    <property type="evidence" value="ECO:0007669"/>
    <property type="project" value="UniProtKB-SubCell"/>
</dbReference>
<dbReference type="PANTHER" id="PTHR33048">
    <property type="entry name" value="PTH11-LIKE INTEGRAL MEMBRANE PROTEIN (AFU_ORTHOLOGUE AFUA_5G11245)"/>
    <property type="match status" value="1"/>
</dbReference>
<evidence type="ECO:0000256" key="1">
    <source>
        <dbReference type="ARBA" id="ARBA00004141"/>
    </source>
</evidence>
<proteinExistence type="inferred from homology"/>
<evidence type="ECO:0000256" key="5">
    <source>
        <dbReference type="ARBA" id="ARBA00038359"/>
    </source>
</evidence>
<accession>A0A3M6XK26</accession>
<feature type="domain" description="Rhodopsin" evidence="7">
    <location>
        <begin position="177"/>
        <end position="331"/>
    </location>
</feature>
<gene>
    <name evidence="9" type="ORF">D0867_15076</name>
    <name evidence="8" type="ORF">D0869_15403</name>
</gene>